<gene>
    <name evidence="1" type="ORF">F7D59_16215</name>
</gene>
<dbReference type="Proteomes" id="UP000420635">
    <property type="component" value="Unassembled WGS sequence"/>
</dbReference>
<evidence type="ECO:0000313" key="2">
    <source>
        <dbReference type="Proteomes" id="UP000420635"/>
    </source>
</evidence>
<evidence type="ECO:0000313" key="1">
    <source>
        <dbReference type="EMBL" id="MQN91353.1"/>
    </source>
</evidence>
<proteinExistence type="predicted"/>
<dbReference type="AlphaFoldDB" id="A0A646HP39"/>
<name>A0A646HP39_9BACT</name>
<reference evidence="2" key="1">
    <citation type="submission" date="2019-09" db="EMBL/GenBank/DDBJ databases">
        <title>Distinct polysaccharide growth profiles of human intestinal Prevotella copri isolates.</title>
        <authorList>
            <person name="Fehlner-Peach H."/>
            <person name="Magnabosco C."/>
            <person name="Raghavan V."/>
            <person name="Scher J.U."/>
            <person name="Tett A."/>
            <person name="Cox L.M."/>
            <person name="Gottsegen C."/>
            <person name="Watters A."/>
            <person name="Wiltshire- Gordon J.D."/>
            <person name="Segata N."/>
            <person name="Bonneau R."/>
            <person name="Littman D.R."/>
        </authorList>
    </citation>
    <scope>NUCLEOTIDE SEQUENCE [LARGE SCALE GENOMIC DNA]</scope>
    <source>
        <strain evidence="2">iP54</strain>
    </source>
</reference>
<dbReference type="RefSeq" id="WP_153113942.1">
    <property type="nucleotide sequence ID" value="NZ_VZAS01000173.1"/>
</dbReference>
<organism evidence="1 2">
    <name type="scientific">Segatella copri</name>
    <dbReference type="NCBI Taxonomy" id="165179"/>
    <lineage>
        <taxon>Bacteria</taxon>
        <taxon>Pseudomonadati</taxon>
        <taxon>Bacteroidota</taxon>
        <taxon>Bacteroidia</taxon>
        <taxon>Bacteroidales</taxon>
        <taxon>Prevotellaceae</taxon>
        <taxon>Segatella</taxon>
    </lineage>
</organism>
<protein>
    <submittedName>
        <fullName evidence="1">Uncharacterized protein</fullName>
    </submittedName>
</protein>
<accession>A0A646HP39</accession>
<sequence length="158" mass="18707">MNILVDYNQLENEVLKDSISDFLSEMRENLPEVFNSLEMKTVLHGNYAEVYFQLCSQTMIEELTDDQARKLGCHVLYAVKEGEGKDYKVVAYSMPVENRMYIIYISSWQYGVVDSMTVHFYDSMENMYRQITKEYTSAPKQCFILEKEKFSEVLRNFY</sequence>
<dbReference type="EMBL" id="VZBQ01000164">
    <property type="protein sequence ID" value="MQN91353.1"/>
    <property type="molecule type" value="Genomic_DNA"/>
</dbReference>
<comment type="caution">
    <text evidence="1">The sequence shown here is derived from an EMBL/GenBank/DDBJ whole genome shotgun (WGS) entry which is preliminary data.</text>
</comment>